<gene>
    <name evidence="2" type="ORF">ALMOND_2B012243</name>
    <name evidence="1" type="ORF">L3X38_021938</name>
</gene>
<reference evidence="2" key="1">
    <citation type="submission" date="2019-07" db="EMBL/GenBank/DDBJ databases">
        <authorList>
            <person name="Alioto T."/>
            <person name="Alioto T."/>
            <person name="Gomez Garrido J."/>
        </authorList>
    </citation>
    <scope>NUCLEOTIDE SEQUENCE</scope>
</reference>
<evidence type="ECO:0000313" key="2">
    <source>
        <dbReference type="EMBL" id="VVA35292.1"/>
    </source>
</evidence>
<keyword evidence="4" id="KW-1185">Reference proteome</keyword>
<dbReference type="InParanoid" id="A0A5E4G6W4"/>
<dbReference type="Proteomes" id="UP001054821">
    <property type="component" value="Chromosome 4"/>
</dbReference>
<dbReference type="GO" id="GO:0016787">
    <property type="term" value="F:hydrolase activity"/>
    <property type="evidence" value="ECO:0007669"/>
    <property type="project" value="UniProtKB-KW"/>
</dbReference>
<sequence length="180" mass="20139">MGCRSGILVSHRLVDSLAFRFTAKAFRALPKALTTSFPVRSNQKAFHKVVTCRTASVSASDDVRRFDIQTGSYLKGYSEKIKICNRAFLVLLRIYIVSRTCLLSHQKIQTLMAVAFIAEHRTRAVGDVIKSLGEERSPVPRHGGSVKGLDNEVLEVTLCLHMNGYVEKAMDREEKSTETH</sequence>
<keyword evidence="2" id="KW-0378">Hydrolase</keyword>
<evidence type="ECO:0000313" key="3">
    <source>
        <dbReference type="Proteomes" id="UP000327085"/>
    </source>
</evidence>
<name>A0A5E4G6W4_PRUDU</name>
<reference evidence="3" key="2">
    <citation type="journal article" date="2020" name="Plant J.">
        <title>Transposons played a major role in the diversification between the closely related almond and peach genomes: results from the almond genome sequence.</title>
        <authorList>
            <person name="Alioto T."/>
            <person name="Alexiou K.G."/>
            <person name="Bardil A."/>
            <person name="Barteri F."/>
            <person name="Castanera R."/>
            <person name="Cruz F."/>
            <person name="Dhingra A."/>
            <person name="Duval H."/>
            <person name="Fernandez I Marti A."/>
            <person name="Frias L."/>
            <person name="Galan B."/>
            <person name="Garcia J.L."/>
            <person name="Howad W."/>
            <person name="Gomez-Garrido J."/>
            <person name="Gut M."/>
            <person name="Julca I."/>
            <person name="Morata J."/>
            <person name="Puigdomenech P."/>
            <person name="Ribeca P."/>
            <person name="Rubio Cabetas M.J."/>
            <person name="Vlasova A."/>
            <person name="Wirthensohn M."/>
            <person name="Garcia-Mas J."/>
            <person name="Gabaldon T."/>
            <person name="Casacuberta J.M."/>
            <person name="Arus P."/>
        </authorList>
    </citation>
    <scope>NUCLEOTIDE SEQUENCE [LARGE SCALE GENOMIC DNA]</scope>
    <source>
        <strain evidence="3">cv. Texas</strain>
    </source>
</reference>
<protein>
    <submittedName>
        <fullName evidence="2">PREDICTED: nudix hydrolase 20 chloroplastic</fullName>
    </submittedName>
</protein>
<dbReference type="Gramene" id="VVA35292">
    <property type="protein sequence ID" value="VVA35292"/>
    <property type="gene ID" value="Prudul26B012243"/>
</dbReference>
<dbReference type="EMBL" id="CABIKO010000379">
    <property type="protein sequence ID" value="VVA35292.1"/>
    <property type="molecule type" value="Genomic_DNA"/>
</dbReference>
<dbReference type="AlphaFoldDB" id="A0A5E4G6W4"/>
<proteinExistence type="predicted"/>
<reference evidence="1 4" key="3">
    <citation type="journal article" date="2022" name="G3 (Bethesda)">
        <title>Whole-genome sequence and methylome profiling of the almond [Prunus dulcis (Mill.) D.A. Webb] cultivar 'Nonpareil'.</title>
        <authorList>
            <person name="D'Amico-Willman K.M."/>
            <person name="Ouma W.Z."/>
            <person name="Meulia T."/>
            <person name="Sideli G.M."/>
            <person name="Gradziel T.M."/>
            <person name="Fresnedo-Ramirez J."/>
        </authorList>
    </citation>
    <scope>NUCLEOTIDE SEQUENCE [LARGE SCALE GENOMIC DNA]</scope>
    <source>
        <strain evidence="1">Clone GOH B32 T37-40</strain>
    </source>
</reference>
<dbReference type="EMBL" id="JAJFAZ020000004">
    <property type="protein sequence ID" value="KAI5331812.1"/>
    <property type="molecule type" value="Genomic_DNA"/>
</dbReference>
<evidence type="ECO:0000313" key="1">
    <source>
        <dbReference type="EMBL" id="KAI5331812.1"/>
    </source>
</evidence>
<organism evidence="2 3">
    <name type="scientific">Prunus dulcis</name>
    <name type="common">Almond</name>
    <name type="synonym">Amygdalus dulcis</name>
    <dbReference type="NCBI Taxonomy" id="3755"/>
    <lineage>
        <taxon>Eukaryota</taxon>
        <taxon>Viridiplantae</taxon>
        <taxon>Streptophyta</taxon>
        <taxon>Embryophyta</taxon>
        <taxon>Tracheophyta</taxon>
        <taxon>Spermatophyta</taxon>
        <taxon>Magnoliopsida</taxon>
        <taxon>eudicotyledons</taxon>
        <taxon>Gunneridae</taxon>
        <taxon>Pentapetalae</taxon>
        <taxon>rosids</taxon>
        <taxon>fabids</taxon>
        <taxon>Rosales</taxon>
        <taxon>Rosaceae</taxon>
        <taxon>Amygdaloideae</taxon>
        <taxon>Amygdaleae</taxon>
        <taxon>Prunus</taxon>
    </lineage>
</organism>
<accession>A0A5E4G6W4</accession>
<evidence type="ECO:0000313" key="4">
    <source>
        <dbReference type="Proteomes" id="UP001054821"/>
    </source>
</evidence>
<dbReference type="Proteomes" id="UP000327085">
    <property type="component" value="Chromosome 4"/>
</dbReference>